<dbReference type="InterPro" id="IPR036034">
    <property type="entry name" value="PDZ_sf"/>
</dbReference>
<dbReference type="SMART" id="SM00233">
    <property type="entry name" value="PH"/>
    <property type="match status" value="1"/>
</dbReference>
<evidence type="ECO:0000259" key="4">
    <source>
        <dbReference type="PROSITE" id="PS50106"/>
    </source>
</evidence>
<feature type="domain" description="PH" evidence="2">
    <location>
        <begin position="606"/>
        <end position="703"/>
    </location>
</feature>
<organism evidence="5 6">
    <name type="scientific">Opisthorchis viverrini</name>
    <name type="common">Southeast Asian liver fluke</name>
    <dbReference type="NCBI Taxonomy" id="6198"/>
    <lineage>
        <taxon>Eukaryota</taxon>
        <taxon>Metazoa</taxon>
        <taxon>Spiralia</taxon>
        <taxon>Lophotrochozoa</taxon>
        <taxon>Platyhelminthes</taxon>
        <taxon>Trematoda</taxon>
        <taxon>Digenea</taxon>
        <taxon>Opisthorchiida</taxon>
        <taxon>Opisthorchiata</taxon>
        <taxon>Opisthorchiidae</taxon>
        <taxon>Opisthorchis</taxon>
    </lineage>
</organism>
<evidence type="ECO:0000259" key="3">
    <source>
        <dbReference type="PROSITE" id="PS50105"/>
    </source>
</evidence>
<dbReference type="InterPro" id="IPR013761">
    <property type="entry name" value="SAM/pointed_sf"/>
</dbReference>
<feature type="compositionally biased region" description="Polar residues" evidence="1">
    <location>
        <begin position="767"/>
        <end position="777"/>
    </location>
</feature>
<feature type="domain" description="SAM" evidence="3">
    <location>
        <begin position="14"/>
        <end position="87"/>
    </location>
</feature>
<dbReference type="SUPFAM" id="SSF50729">
    <property type="entry name" value="PH domain-like"/>
    <property type="match status" value="1"/>
</dbReference>
<dbReference type="InterPro" id="IPR001660">
    <property type="entry name" value="SAM"/>
</dbReference>
<dbReference type="EMBL" id="KV892866">
    <property type="protein sequence ID" value="OON20082.1"/>
    <property type="molecule type" value="Genomic_DNA"/>
</dbReference>
<feature type="region of interest" description="Disordered" evidence="1">
    <location>
        <begin position="541"/>
        <end position="562"/>
    </location>
</feature>
<dbReference type="InterPro" id="IPR011993">
    <property type="entry name" value="PH-like_dom_sf"/>
</dbReference>
<dbReference type="Gene3D" id="2.30.42.10">
    <property type="match status" value="1"/>
</dbReference>
<gene>
    <name evidence="5" type="ORF">X801_04041</name>
</gene>
<sequence length="961" mass="106416">MDVSDNKPVPYINWSTDQVISWLRAKLTLLPIGLDGFVEDYVNNFKAKGVNGKWLNCVTPGELIRLGITKVGHQMIILDRIRQLQAQYCAFDNETLQMVLFRVCRACVSIVAAVNAHTSIVERQDFRDPDADAVYPGILDDLQDAVTYILNCVLTLMTAVWNAAFWLDRPPFHTLPDMISLRKFLIERALLVNNAAQLAIANQLPTHFKEVQTHVESVGDRVDAVIQGCNDSIMLTPCGMELVQLRKADAAEFGFNLESTQTNVHWIAFVQQESPAFCSGKVTRGDEVVEVNDQVVIGWQHRRVADLMRLYPKRISLRLRKRPMHATDFSGFPGGGRRHRVVAQQEPTNVPTRYLRGRVPLAAALPNASEPLDSAHDSTNPQLLLSPSAASNTIPEAQTPIYSQSSSSSSSRCPSMQFNDELLQPGSHNLDTLSYATAKSDTPPGGSFKTAYSSFPAGRISSSTPSTPFLNARSKYKAKSESDNPAPLSPDRYQLRANMESVESSPRSGAERNNSLQFRSSLSTPSKGLFSRFTLTHRRTASGGPTLWSPAKDAVRSETGRRTTAPIVQALDKRTRSRPCMGSVDSMPKQVVGLTHRSKSFKDLVPAESNGWLWLKRSNTLLSKYGKRWCVFKNSTLYYYRHVEDQVAEGMINMNGFTVTPAPEVKYGRYPFYVHNDWIRFIFAAETETERTRWMNLLAMPSITLPDINENRSPRVGGFGPGHLAGDEDLPPRVSLRSKAMIAHSEHDCQLGRQPIPPKPGQDAEQQRLQTSANQSPLELRRNPSLGVKPLSPCVSRQDETDPSASSFIVPKVVPQVFCSLPHRSPSVPSGLSYMDGGGSHDFDESLLGCPRVARNEASPIIVCDLITMREKPSLESHSSTHSPTYMLPPQFPQRSSTCKSSPPISDATSGQPNSHRYQLSPPVRDSRQRAMSSSPLPQCHGKRSALMTSNDHSTTPTSGV</sequence>
<name>A0A1S8X041_OPIVI</name>
<keyword evidence="6" id="KW-1185">Reference proteome</keyword>
<reference evidence="5 6" key="1">
    <citation type="submission" date="2015-03" db="EMBL/GenBank/DDBJ databases">
        <title>Draft genome of the nematode, Opisthorchis viverrini.</title>
        <authorList>
            <person name="Mitreva M."/>
        </authorList>
    </citation>
    <scope>NUCLEOTIDE SEQUENCE [LARGE SCALE GENOMIC DNA]</scope>
    <source>
        <strain evidence="5">Khon Kaen</strain>
    </source>
</reference>
<evidence type="ECO:0000313" key="6">
    <source>
        <dbReference type="Proteomes" id="UP000243686"/>
    </source>
</evidence>
<feature type="compositionally biased region" description="Polar residues" evidence="1">
    <location>
        <begin position="893"/>
        <end position="918"/>
    </location>
</feature>
<dbReference type="PANTHER" id="PTHR12844:SF42">
    <property type="entry name" value="CONNECTOR ENHANCER OF KSR PROTEIN CNK"/>
    <property type="match status" value="1"/>
</dbReference>
<accession>A0A1S8X041</accession>
<dbReference type="Gene3D" id="1.10.150.50">
    <property type="entry name" value="Transcription Factor, Ets-1"/>
    <property type="match status" value="1"/>
</dbReference>
<feature type="compositionally biased region" description="Polar residues" evidence="1">
    <location>
        <begin position="460"/>
        <end position="469"/>
    </location>
</feature>
<dbReference type="AlphaFoldDB" id="A0A1S8X041"/>
<dbReference type="SUPFAM" id="SSF50156">
    <property type="entry name" value="PDZ domain-like"/>
    <property type="match status" value="1"/>
</dbReference>
<dbReference type="Gene3D" id="2.30.29.30">
    <property type="entry name" value="Pleckstrin-homology domain (PH domain)/Phosphotyrosine-binding domain (PTB)"/>
    <property type="match status" value="1"/>
</dbReference>
<dbReference type="PROSITE" id="PS50105">
    <property type="entry name" value="SAM_DOMAIN"/>
    <property type="match status" value="1"/>
</dbReference>
<dbReference type="SMART" id="SM00454">
    <property type="entry name" value="SAM"/>
    <property type="match status" value="1"/>
</dbReference>
<protein>
    <submittedName>
        <fullName evidence="5">PH domain protein</fullName>
    </submittedName>
</protein>
<dbReference type="PANTHER" id="PTHR12844">
    <property type="entry name" value="CONNECTOR ENCHANCER OF KINASE SUPPRESSOR OF RAS"/>
    <property type="match status" value="1"/>
</dbReference>
<dbReference type="PROSITE" id="PS50106">
    <property type="entry name" value="PDZ"/>
    <property type="match status" value="1"/>
</dbReference>
<feature type="region of interest" description="Disordered" evidence="1">
    <location>
        <begin position="457"/>
        <end position="523"/>
    </location>
</feature>
<evidence type="ECO:0000259" key="2">
    <source>
        <dbReference type="PROSITE" id="PS50003"/>
    </source>
</evidence>
<evidence type="ECO:0000313" key="5">
    <source>
        <dbReference type="EMBL" id="OON20082.1"/>
    </source>
</evidence>
<dbReference type="Pfam" id="PF00536">
    <property type="entry name" value="SAM_1"/>
    <property type="match status" value="1"/>
</dbReference>
<feature type="compositionally biased region" description="Polar residues" evidence="1">
    <location>
        <begin position="501"/>
        <end position="523"/>
    </location>
</feature>
<dbReference type="Pfam" id="PF00169">
    <property type="entry name" value="PH"/>
    <property type="match status" value="1"/>
</dbReference>
<dbReference type="InterPro" id="IPR051566">
    <property type="entry name" value="CNKSR"/>
</dbReference>
<dbReference type="SUPFAM" id="SSF47769">
    <property type="entry name" value="SAM/Pointed domain"/>
    <property type="match status" value="1"/>
</dbReference>
<feature type="region of interest" description="Disordered" evidence="1">
    <location>
        <begin position="328"/>
        <end position="355"/>
    </location>
</feature>
<proteinExistence type="predicted"/>
<feature type="compositionally biased region" description="Polar residues" evidence="1">
    <location>
        <begin position="947"/>
        <end position="961"/>
    </location>
</feature>
<dbReference type="InterPro" id="IPR001849">
    <property type="entry name" value="PH_domain"/>
</dbReference>
<dbReference type="Pfam" id="PF00595">
    <property type="entry name" value="PDZ"/>
    <property type="match status" value="1"/>
</dbReference>
<dbReference type="Proteomes" id="UP000243686">
    <property type="component" value="Unassembled WGS sequence"/>
</dbReference>
<dbReference type="SMART" id="SM00228">
    <property type="entry name" value="PDZ"/>
    <property type="match status" value="1"/>
</dbReference>
<dbReference type="PROSITE" id="PS50003">
    <property type="entry name" value="PH_DOMAIN"/>
    <property type="match status" value="1"/>
</dbReference>
<feature type="region of interest" description="Disordered" evidence="1">
    <location>
        <begin position="875"/>
        <end position="961"/>
    </location>
</feature>
<feature type="region of interest" description="Disordered" evidence="1">
    <location>
        <begin position="400"/>
        <end position="426"/>
    </location>
</feature>
<feature type="domain" description="PDZ" evidence="4">
    <location>
        <begin position="242"/>
        <end position="323"/>
    </location>
</feature>
<dbReference type="InterPro" id="IPR001478">
    <property type="entry name" value="PDZ"/>
</dbReference>
<evidence type="ECO:0000256" key="1">
    <source>
        <dbReference type="SAM" id="MobiDB-lite"/>
    </source>
</evidence>
<feature type="region of interest" description="Disordered" evidence="1">
    <location>
        <begin position="749"/>
        <end position="789"/>
    </location>
</feature>